<sequence length="196" mass="22211">MIATLTEVKNILGIENALNDSRIKFLGNIIEEEIHDICKNHFIRDIDIDNAKYLGSNTISFEASTNKILDSSNGLNRFIVGNTIKIIGSLENDGIYYIKTVDAGGAFLTIDTDYGEIEDEAVGEYVGVYKIWYPKSLKFPYAAMINYKLSKDSNKIDKGINSERIDDYSISFGISKIYYGYPTSIINMLTPYRKYY</sequence>
<protein>
    <submittedName>
        <fullName evidence="1">Uncharacterized protein</fullName>
    </submittedName>
</protein>
<gene>
    <name evidence="1" type="ORF">A2V49_03280</name>
</gene>
<reference evidence="1 2" key="1">
    <citation type="journal article" date="2016" name="Nat. Commun.">
        <title>Thousands of microbial genomes shed light on interconnected biogeochemical processes in an aquifer system.</title>
        <authorList>
            <person name="Anantharaman K."/>
            <person name="Brown C.T."/>
            <person name="Hug L.A."/>
            <person name="Sharon I."/>
            <person name="Castelle C.J."/>
            <person name="Probst A.J."/>
            <person name="Thomas B.C."/>
            <person name="Singh A."/>
            <person name="Wilkins M.J."/>
            <person name="Karaoz U."/>
            <person name="Brodie E.L."/>
            <person name="Williams K.H."/>
            <person name="Hubbard S.S."/>
            <person name="Banfield J.F."/>
        </authorList>
    </citation>
    <scope>NUCLEOTIDE SEQUENCE [LARGE SCALE GENOMIC DNA]</scope>
</reference>
<dbReference type="InterPro" id="IPR053746">
    <property type="entry name" value="Viral_HT_Connector_Assembly"/>
</dbReference>
<accession>A0A1F4UKN4</accession>
<evidence type="ECO:0000313" key="1">
    <source>
        <dbReference type="EMBL" id="OGC45422.1"/>
    </source>
</evidence>
<evidence type="ECO:0000313" key="2">
    <source>
        <dbReference type="Proteomes" id="UP000178615"/>
    </source>
</evidence>
<comment type="caution">
    <text evidence="1">The sequence shown here is derived from an EMBL/GenBank/DDBJ whole genome shotgun (WGS) entry which is preliminary data.</text>
</comment>
<proteinExistence type="predicted"/>
<dbReference type="EMBL" id="MEUV01000038">
    <property type="protein sequence ID" value="OGC45422.1"/>
    <property type="molecule type" value="Genomic_DNA"/>
</dbReference>
<dbReference type="AlphaFoldDB" id="A0A1F4UKN4"/>
<name>A0A1F4UKN4_UNCKA</name>
<organism evidence="1 2">
    <name type="scientific">candidate division WWE3 bacterium RBG_19FT_COMBO_34_6</name>
    <dbReference type="NCBI Taxonomy" id="1802612"/>
    <lineage>
        <taxon>Bacteria</taxon>
        <taxon>Katanobacteria</taxon>
    </lineage>
</organism>
<dbReference type="Gene3D" id="1.10.246.150">
    <property type="match status" value="1"/>
</dbReference>
<dbReference type="Proteomes" id="UP000178615">
    <property type="component" value="Unassembled WGS sequence"/>
</dbReference>